<evidence type="ECO:0000256" key="1">
    <source>
        <dbReference type="ARBA" id="ARBA00048811"/>
    </source>
</evidence>
<organism evidence="4 5">
    <name type="scientific">Vibrio ponticus</name>
    <dbReference type="NCBI Taxonomy" id="265668"/>
    <lineage>
        <taxon>Bacteria</taxon>
        <taxon>Pseudomonadati</taxon>
        <taxon>Pseudomonadota</taxon>
        <taxon>Gammaproteobacteria</taxon>
        <taxon>Vibrionales</taxon>
        <taxon>Vibrionaceae</taxon>
        <taxon>Vibrio</taxon>
    </lineage>
</organism>
<evidence type="ECO:0000256" key="2">
    <source>
        <dbReference type="ARBA" id="ARBA00049402"/>
    </source>
</evidence>
<name>A0A3N3DWG7_9VIBR</name>
<dbReference type="Gene3D" id="3.40.50.2020">
    <property type="match status" value="1"/>
</dbReference>
<sequence length="175" mass="19534">MSKQYIGDLVLSQEQIKLGVSQVAQQLNQRFAEQDAVIISVVPGGILFTADIVRELTFDISMDYISCPHTPGDRNNSSEIVFHQNIPLTGRNVILVDDAIESGGTMKRIAQFLQQEFVLNSLSIATLFVKPGHVDIPVTQHHAYVMENDDLLVGYGLPWQDQLRNIPYVSKLVVE</sequence>
<dbReference type="GO" id="GO:0006178">
    <property type="term" value="P:guanine salvage"/>
    <property type="evidence" value="ECO:0007669"/>
    <property type="project" value="TreeGrafter"/>
</dbReference>
<protein>
    <submittedName>
        <fullName evidence="4">Hypoxanthine phosphoribosyltransferase</fullName>
    </submittedName>
</protein>
<evidence type="ECO:0000313" key="4">
    <source>
        <dbReference type="EMBL" id="ROV58884.1"/>
    </source>
</evidence>
<keyword evidence="4" id="KW-0808">Transferase</keyword>
<keyword evidence="4" id="KW-0328">Glycosyltransferase</keyword>
<dbReference type="AlphaFoldDB" id="A0A3N3DWG7"/>
<evidence type="ECO:0000313" key="5">
    <source>
        <dbReference type="Proteomes" id="UP000278792"/>
    </source>
</evidence>
<comment type="catalytic activity">
    <reaction evidence="2">
        <text>IMP + diphosphate = hypoxanthine + 5-phospho-alpha-D-ribose 1-diphosphate</text>
        <dbReference type="Rhea" id="RHEA:17973"/>
        <dbReference type="ChEBI" id="CHEBI:17368"/>
        <dbReference type="ChEBI" id="CHEBI:33019"/>
        <dbReference type="ChEBI" id="CHEBI:58017"/>
        <dbReference type="ChEBI" id="CHEBI:58053"/>
        <dbReference type="EC" id="2.4.2.8"/>
    </reaction>
    <physiologicalReaction direction="right-to-left" evidence="2">
        <dbReference type="Rhea" id="RHEA:17975"/>
    </physiologicalReaction>
</comment>
<dbReference type="GO" id="GO:0005829">
    <property type="term" value="C:cytosol"/>
    <property type="evidence" value="ECO:0007669"/>
    <property type="project" value="TreeGrafter"/>
</dbReference>
<dbReference type="CDD" id="cd06223">
    <property type="entry name" value="PRTases_typeI"/>
    <property type="match status" value="1"/>
</dbReference>
<dbReference type="GO" id="GO:0032264">
    <property type="term" value="P:IMP salvage"/>
    <property type="evidence" value="ECO:0007669"/>
    <property type="project" value="TreeGrafter"/>
</dbReference>
<reference evidence="4 5" key="1">
    <citation type="submission" date="2018-11" db="EMBL/GenBank/DDBJ databases">
        <title>Vibrio ponticus strain CAIM 1751 pathogenic for the snapper Lutjanus guttatus.</title>
        <authorList>
            <person name="Soto-Rodriguez S."/>
            <person name="Lozano-Olvera R."/>
            <person name="Gomez-Gil B."/>
        </authorList>
    </citation>
    <scope>NUCLEOTIDE SEQUENCE [LARGE SCALE GENOMIC DNA]</scope>
    <source>
        <strain evidence="4 5">CAIM 1751</strain>
    </source>
</reference>
<dbReference type="InterPro" id="IPR000836">
    <property type="entry name" value="PRTase_dom"/>
</dbReference>
<dbReference type="InterPro" id="IPR029057">
    <property type="entry name" value="PRTase-like"/>
</dbReference>
<dbReference type="Pfam" id="PF00156">
    <property type="entry name" value="Pribosyltran"/>
    <property type="match status" value="1"/>
</dbReference>
<dbReference type="GO" id="GO:0032263">
    <property type="term" value="P:GMP salvage"/>
    <property type="evidence" value="ECO:0007669"/>
    <property type="project" value="TreeGrafter"/>
</dbReference>
<proteinExistence type="predicted"/>
<dbReference type="SUPFAM" id="SSF53271">
    <property type="entry name" value="PRTase-like"/>
    <property type="match status" value="1"/>
</dbReference>
<feature type="domain" description="Phosphoribosyltransferase" evidence="3">
    <location>
        <begin position="11"/>
        <end position="131"/>
    </location>
</feature>
<gene>
    <name evidence="4" type="ORF">EGH82_16255</name>
</gene>
<comment type="caution">
    <text evidence="4">The sequence shown here is derived from an EMBL/GenBank/DDBJ whole genome shotgun (WGS) entry which is preliminary data.</text>
</comment>
<dbReference type="GO" id="GO:0046100">
    <property type="term" value="P:hypoxanthine metabolic process"/>
    <property type="evidence" value="ECO:0007669"/>
    <property type="project" value="TreeGrafter"/>
</dbReference>
<dbReference type="EMBL" id="RKIK01000059">
    <property type="protein sequence ID" value="ROV58884.1"/>
    <property type="molecule type" value="Genomic_DNA"/>
</dbReference>
<dbReference type="GO" id="GO:0000287">
    <property type="term" value="F:magnesium ion binding"/>
    <property type="evidence" value="ECO:0007669"/>
    <property type="project" value="TreeGrafter"/>
</dbReference>
<dbReference type="GO" id="GO:0004422">
    <property type="term" value="F:hypoxanthine phosphoribosyltransferase activity"/>
    <property type="evidence" value="ECO:0007669"/>
    <property type="project" value="TreeGrafter"/>
</dbReference>
<dbReference type="PANTHER" id="PTHR43340:SF1">
    <property type="entry name" value="HYPOXANTHINE PHOSPHORIBOSYLTRANSFERASE"/>
    <property type="match status" value="1"/>
</dbReference>
<dbReference type="PANTHER" id="PTHR43340">
    <property type="entry name" value="HYPOXANTHINE-GUANINE PHOSPHORIBOSYLTRANSFERASE"/>
    <property type="match status" value="1"/>
</dbReference>
<evidence type="ECO:0000259" key="3">
    <source>
        <dbReference type="Pfam" id="PF00156"/>
    </source>
</evidence>
<dbReference type="Proteomes" id="UP000278792">
    <property type="component" value="Unassembled WGS sequence"/>
</dbReference>
<comment type="catalytic activity">
    <reaction evidence="1">
        <text>GMP + diphosphate = guanine + 5-phospho-alpha-D-ribose 1-diphosphate</text>
        <dbReference type="Rhea" id="RHEA:25424"/>
        <dbReference type="ChEBI" id="CHEBI:16235"/>
        <dbReference type="ChEBI" id="CHEBI:33019"/>
        <dbReference type="ChEBI" id="CHEBI:58017"/>
        <dbReference type="ChEBI" id="CHEBI:58115"/>
        <dbReference type="EC" id="2.4.2.8"/>
    </reaction>
    <physiologicalReaction direction="right-to-left" evidence="1">
        <dbReference type="Rhea" id="RHEA:25426"/>
    </physiologicalReaction>
</comment>
<dbReference type="RefSeq" id="WP_123782896.1">
    <property type="nucleotide sequence ID" value="NZ_RKIK01000059.1"/>
</dbReference>
<accession>A0A3N3DWG7</accession>
<dbReference type="InterPro" id="IPR050408">
    <property type="entry name" value="HGPRT"/>
</dbReference>